<dbReference type="EMBL" id="BAAABV010000011">
    <property type="protein sequence ID" value="GAA0280071.1"/>
    <property type="molecule type" value="Genomic_DNA"/>
</dbReference>
<protein>
    <submittedName>
        <fullName evidence="2">Uncharacterized protein</fullName>
    </submittedName>
</protein>
<sequence length="322" mass="32780">MNEGAEPAVAGVVGVDGVPPQGLVDRPGVEGAGEHAQGRREGDGPGQASLDDGDAVGVGHVQGQGQEAVGDRFGLQLEAAFGEAVQHEAGVARLELPQHPPQSADVVRTGCGTGEGVVPVGDDNPFVGEERQARQSAHAAVPGRDQPVRRGGAGLVVHGFGSGELAEPQAGVRCPLLEGGQEPGAEDGHGVVGDVEGELPLGGCGVEVGFGGEEPVGELQDAAGLFLQLLSEGGEAVAVALAYEQVIAEVPTQAREHRAGRRLADPDPLGRAADVPLLEQGLQGDEQVEIRTGHTPRLSTRLIYPYGSLISFMCGAAEDSMA</sequence>
<comment type="caution">
    <text evidence="2">The sequence shown here is derived from an EMBL/GenBank/DDBJ whole genome shotgun (WGS) entry which is preliminary data.</text>
</comment>
<keyword evidence="3" id="KW-1185">Reference proteome</keyword>
<evidence type="ECO:0000256" key="1">
    <source>
        <dbReference type="SAM" id="MobiDB-lite"/>
    </source>
</evidence>
<organism evidence="2 3">
    <name type="scientific">Streptomyces polychromogenes</name>
    <dbReference type="NCBI Taxonomy" id="67342"/>
    <lineage>
        <taxon>Bacteria</taxon>
        <taxon>Bacillati</taxon>
        <taxon>Actinomycetota</taxon>
        <taxon>Actinomycetes</taxon>
        <taxon>Kitasatosporales</taxon>
        <taxon>Streptomycetaceae</taxon>
        <taxon>Streptomyces</taxon>
    </lineage>
</organism>
<name>A0ABP3EYH4_9ACTN</name>
<proteinExistence type="predicted"/>
<evidence type="ECO:0000313" key="3">
    <source>
        <dbReference type="Proteomes" id="UP001501867"/>
    </source>
</evidence>
<gene>
    <name evidence="2" type="ORF">GCM10010302_17280</name>
</gene>
<dbReference type="Proteomes" id="UP001501867">
    <property type="component" value="Unassembled WGS sequence"/>
</dbReference>
<accession>A0ABP3EYH4</accession>
<feature type="compositionally biased region" description="Basic and acidic residues" evidence="1">
    <location>
        <begin position="32"/>
        <end position="43"/>
    </location>
</feature>
<evidence type="ECO:0000313" key="2">
    <source>
        <dbReference type="EMBL" id="GAA0280071.1"/>
    </source>
</evidence>
<feature type="region of interest" description="Disordered" evidence="1">
    <location>
        <begin position="1"/>
        <end position="59"/>
    </location>
</feature>
<feature type="compositionally biased region" description="Low complexity" evidence="1">
    <location>
        <begin position="1"/>
        <end position="22"/>
    </location>
</feature>
<reference evidence="3" key="1">
    <citation type="journal article" date="2019" name="Int. J. Syst. Evol. Microbiol.">
        <title>The Global Catalogue of Microorganisms (GCM) 10K type strain sequencing project: providing services to taxonomists for standard genome sequencing and annotation.</title>
        <authorList>
            <consortium name="The Broad Institute Genomics Platform"/>
            <consortium name="The Broad Institute Genome Sequencing Center for Infectious Disease"/>
            <person name="Wu L."/>
            <person name="Ma J."/>
        </authorList>
    </citation>
    <scope>NUCLEOTIDE SEQUENCE [LARGE SCALE GENOMIC DNA]</scope>
    <source>
        <strain evidence="3">JCM 4505</strain>
    </source>
</reference>